<proteinExistence type="predicted"/>
<sequence>MRNFGRTLTTTPDASSSASTFSVCNQQVAASEWTEQWFFMNGRVHSYALTWEVEQRDGPESDTGAITQYTIPVLIVKITAQVKRTKVSVIYKTVVFKATIRKHALPVRLLLPVPPSTPTSASLEPSTPPAKRTIPDYGQTPTKKRHPSLASSSTIPSSQSHESIRSLAVSASSQDELDVSEADVATTCRPDPPKSDSITAFTSDSPRPHRNRHPSKIYQEVE</sequence>
<accession>A0A2H3GH10</accession>
<gene>
    <name evidence="2" type="ORF">AU210_012438</name>
</gene>
<feature type="compositionally biased region" description="Low complexity" evidence="1">
    <location>
        <begin position="148"/>
        <end position="161"/>
    </location>
</feature>
<feature type="compositionally biased region" description="Polar residues" evidence="1">
    <location>
        <begin position="196"/>
        <end position="205"/>
    </location>
</feature>
<dbReference type="AlphaFoldDB" id="A0A2H3GH10"/>
<evidence type="ECO:0000313" key="3">
    <source>
        <dbReference type="Proteomes" id="UP000219602"/>
    </source>
</evidence>
<protein>
    <submittedName>
        <fullName evidence="2">Uncharacterized protein</fullName>
    </submittedName>
</protein>
<name>A0A2H3GH10_FUSOX</name>
<dbReference type="EMBL" id="MABQ02000009">
    <property type="protein sequence ID" value="PCD26004.1"/>
    <property type="molecule type" value="Genomic_DNA"/>
</dbReference>
<reference evidence="2 3" key="1">
    <citation type="journal article" date="2016" name="Environ. Microbiol.">
        <title>Effector profiles distinguish formae speciales of Fusarium oxysporum.</title>
        <authorList>
            <person name="van Dam P."/>
            <person name="Fokkens L."/>
            <person name="Schmidt S.M."/>
            <person name="Linmans J.H."/>
            <person name="Kistler H.C."/>
            <person name="Ma L.J."/>
            <person name="Rep M."/>
        </authorList>
    </citation>
    <scope>NUCLEOTIDE SEQUENCE [LARGE SCALE GENOMIC DNA]</scope>
    <source>
        <strain evidence="2 3">Forc016</strain>
    </source>
</reference>
<evidence type="ECO:0000313" key="2">
    <source>
        <dbReference type="EMBL" id="PCD26004.1"/>
    </source>
</evidence>
<evidence type="ECO:0000256" key="1">
    <source>
        <dbReference type="SAM" id="MobiDB-lite"/>
    </source>
</evidence>
<dbReference type="Proteomes" id="UP000219602">
    <property type="component" value="Chromosome 11"/>
</dbReference>
<organism evidence="2 3">
    <name type="scientific">Fusarium oxysporum f. sp. radicis-cucumerinum</name>
    <dbReference type="NCBI Taxonomy" id="327505"/>
    <lineage>
        <taxon>Eukaryota</taxon>
        <taxon>Fungi</taxon>
        <taxon>Dikarya</taxon>
        <taxon>Ascomycota</taxon>
        <taxon>Pezizomycotina</taxon>
        <taxon>Sordariomycetes</taxon>
        <taxon>Hypocreomycetidae</taxon>
        <taxon>Hypocreales</taxon>
        <taxon>Nectriaceae</taxon>
        <taxon>Fusarium</taxon>
        <taxon>Fusarium oxysporum species complex</taxon>
    </lineage>
</organism>
<comment type="caution">
    <text evidence="2">The sequence shown here is derived from an EMBL/GenBank/DDBJ whole genome shotgun (WGS) entry which is preliminary data.</text>
</comment>
<reference evidence="2 3" key="2">
    <citation type="journal article" date="2017" name="Sci. Rep.">
        <title>A mobile pathogenicity chromosome in Fusarium oxysporum for infection of multiple cucurbit species.</title>
        <authorList>
            <person name="van Dam P."/>
            <person name="Fokkens L."/>
            <person name="Ayukawa Y."/>
            <person name="van der Gragt M."/>
            <person name="Ter Horst A."/>
            <person name="Brankovics B."/>
            <person name="Houterman P.M."/>
            <person name="Arie T."/>
            <person name="Rep M."/>
        </authorList>
    </citation>
    <scope>NUCLEOTIDE SEQUENCE [LARGE SCALE GENOMIC DNA]</scope>
    <source>
        <strain evidence="2 3">Forc016</strain>
    </source>
</reference>
<feature type="region of interest" description="Disordered" evidence="1">
    <location>
        <begin position="114"/>
        <end position="222"/>
    </location>
</feature>